<reference evidence="3 4" key="1">
    <citation type="journal article" date="2021" name="Elife">
        <title>Chloroplast acquisition without the gene transfer in kleptoplastic sea slugs, Plakobranchus ocellatus.</title>
        <authorList>
            <person name="Maeda T."/>
            <person name="Takahashi S."/>
            <person name="Yoshida T."/>
            <person name="Shimamura S."/>
            <person name="Takaki Y."/>
            <person name="Nagai Y."/>
            <person name="Toyoda A."/>
            <person name="Suzuki Y."/>
            <person name="Arimoto A."/>
            <person name="Ishii H."/>
            <person name="Satoh N."/>
            <person name="Nishiyama T."/>
            <person name="Hasebe M."/>
            <person name="Maruyama T."/>
            <person name="Minagawa J."/>
            <person name="Obokata J."/>
            <person name="Shigenobu S."/>
        </authorList>
    </citation>
    <scope>NUCLEOTIDE SEQUENCE [LARGE SCALE GENOMIC DNA]</scope>
</reference>
<dbReference type="GO" id="GO:0043252">
    <property type="term" value="P:sodium-independent organic anion transport"/>
    <property type="evidence" value="ECO:0007669"/>
    <property type="project" value="TreeGrafter"/>
</dbReference>
<dbReference type="GO" id="GO:0015347">
    <property type="term" value="F:sodium-independent organic anion transmembrane transporter activity"/>
    <property type="evidence" value="ECO:0007669"/>
    <property type="project" value="TreeGrafter"/>
</dbReference>
<feature type="transmembrane region" description="Helical" evidence="2">
    <location>
        <begin position="35"/>
        <end position="55"/>
    </location>
</feature>
<dbReference type="SUPFAM" id="SSF103473">
    <property type="entry name" value="MFS general substrate transporter"/>
    <property type="match status" value="1"/>
</dbReference>
<dbReference type="Proteomes" id="UP000735302">
    <property type="component" value="Unassembled WGS sequence"/>
</dbReference>
<keyword evidence="2" id="KW-1133">Transmembrane helix</keyword>
<feature type="transmembrane region" description="Helical" evidence="2">
    <location>
        <begin position="244"/>
        <end position="263"/>
    </location>
</feature>
<feature type="transmembrane region" description="Helical" evidence="2">
    <location>
        <begin position="75"/>
        <end position="95"/>
    </location>
</feature>
<dbReference type="PANTHER" id="PTHR11388">
    <property type="entry name" value="ORGANIC ANION TRANSPORTER"/>
    <property type="match status" value="1"/>
</dbReference>
<evidence type="ECO:0000256" key="2">
    <source>
        <dbReference type="SAM" id="Phobius"/>
    </source>
</evidence>
<dbReference type="PANTHER" id="PTHR11388:SF142">
    <property type="entry name" value="SOLUTE CARRIER ORGANIC ANION TRANSPORTER FAMILY MEMBER 5A1"/>
    <property type="match status" value="1"/>
</dbReference>
<evidence type="ECO:0000313" key="4">
    <source>
        <dbReference type="Proteomes" id="UP000735302"/>
    </source>
</evidence>
<keyword evidence="2" id="KW-0812">Transmembrane</keyword>
<comment type="caution">
    <text evidence="3">The sequence shown here is derived from an EMBL/GenBank/DDBJ whole genome shotgun (WGS) entry which is preliminary data.</text>
</comment>
<proteinExistence type="predicted"/>
<organism evidence="3 4">
    <name type="scientific">Plakobranchus ocellatus</name>
    <dbReference type="NCBI Taxonomy" id="259542"/>
    <lineage>
        <taxon>Eukaryota</taxon>
        <taxon>Metazoa</taxon>
        <taxon>Spiralia</taxon>
        <taxon>Lophotrochozoa</taxon>
        <taxon>Mollusca</taxon>
        <taxon>Gastropoda</taxon>
        <taxon>Heterobranchia</taxon>
        <taxon>Euthyneura</taxon>
        <taxon>Panpulmonata</taxon>
        <taxon>Sacoglossa</taxon>
        <taxon>Placobranchoidea</taxon>
        <taxon>Plakobranchidae</taxon>
        <taxon>Plakobranchus</taxon>
    </lineage>
</organism>
<accession>A0AAV4A0U2</accession>
<keyword evidence="2" id="KW-0472">Membrane</keyword>
<dbReference type="EMBL" id="BLXT01003742">
    <property type="protein sequence ID" value="GFO04841.1"/>
    <property type="molecule type" value="Genomic_DNA"/>
</dbReference>
<feature type="transmembrane region" description="Helical" evidence="2">
    <location>
        <begin position="107"/>
        <end position="128"/>
    </location>
</feature>
<evidence type="ECO:0000256" key="1">
    <source>
        <dbReference type="ARBA" id="ARBA00023157"/>
    </source>
</evidence>
<keyword evidence="1" id="KW-1015">Disulfide bond</keyword>
<name>A0AAV4A0U2_9GAST</name>
<dbReference type="GO" id="GO:0016323">
    <property type="term" value="C:basolateral plasma membrane"/>
    <property type="evidence" value="ECO:0007669"/>
    <property type="project" value="TreeGrafter"/>
</dbReference>
<protein>
    <submittedName>
        <fullName evidence="3">Solute carrier organic anion transporter family member</fullName>
    </submittedName>
</protein>
<dbReference type="InterPro" id="IPR004156">
    <property type="entry name" value="OATP"/>
</dbReference>
<sequence>MASSSHMELQRCNDKDDPETKYGLWRWRPASLQRFSTLWSFVYLYMPCAILKVSITQYTRTQVSAIEDHFRINSSKAGILISAVDIGSVAFALFGAHFGRFMHIPRLLAASAVVAGIAVMSIALVQIAQPRSLPSDPSILRFGSIKSREEQKLLNELCWTQATAERFHLPFNVTNDFNELQAFIYQYRDENYDAASGKLPWTYFWTMGTLIVAGAVMSYKLALQTYYIEHNVEDANLSGKYIGVLQAAMVFGSPVALFLGAYIHRVPVDVEGNKICSFRSQRRGIP</sequence>
<feature type="transmembrane region" description="Helical" evidence="2">
    <location>
        <begin position="203"/>
        <end position="223"/>
    </location>
</feature>
<dbReference type="AlphaFoldDB" id="A0AAV4A0U2"/>
<dbReference type="InterPro" id="IPR036259">
    <property type="entry name" value="MFS_trans_sf"/>
</dbReference>
<gene>
    <name evidence="3" type="ORF">PoB_003134600</name>
</gene>
<keyword evidence="4" id="KW-1185">Reference proteome</keyword>
<dbReference type="Pfam" id="PF03137">
    <property type="entry name" value="OATP"/>
    <property type="match status" value="1"/>
</dbReference>
<evidence type="ECO:0000313" key="3">
    <source>
        <dbReference type="EMBL" id="GFO04841.1"/>
    </source>
</evidence>